<reference evidence="5" key="1">
    <citation type="submission" date="2022-01" db="EMBL/GenBank/DDBJ databases">
        <title>Whole genome-based taxonomy of the Shewanellaceae.</title>
        <authorList>
            <person name="Martin-Rodriguez A.J."/>
        </authorList>
    </citation>
    <scope>NUCLEOTIDE SEQUENCE</scope>
    <source>
        <strain evidence="5">DSM 16422</strain>
    </source>
</reference>
<keyword evidence="5" id="KW-0540">Nuclease</keyword>
<evidence type="ECO:0000256" key="3">
    <source>
        <dbReference type="ARBA" id="ARBA00023125"/>
    </source>
</evidence>
<dbReference type="Proteomes" id="UP001139333">
    <property type="component" value="Unassembled WGS sequence"/>
</dbReference>
<proteinExistence type="inferred from homology"/>
<keyword evidence="5" id="KW-0255">Endonuclease</keyword>
<keyword evidence="5" id="KW-0378">Hydrolase</keyword>
<dbReference type="GO" id="GO:0003677">
    <property type="term" value="F:DNA binding"/>
    <property type="evidence" value="ECO:0007669"/>
    <property type="project" value="UniProtKB-KW"/>
</dbReference>
<dbReference type="GO" id="GO:0009307">
    <property type="term" value="P:DNA restriction-modification system"/>
    <property type="evidence" value="ECO:0007669"/>
    <property type="project" value="UniProtKB-KW"/>
</dbReference>
<comment type="similarity">
    <text evidence="1">Belongs to the type-I restriction system S methylase family.</text>
</comment>
<dbReference type="GO" id="GO:0016787">
    <property type="term" value="F:hydrolase activity"/>
    <property type="evidence" value="ECO:0007669"/>
    <property type="project" value="UniProtKB-KW"/>
</dbReference>
<dbReference type="GO" id="GO:0004519">
    <property type="term" value="F:endonuclease activity"/>
    <property type="evidence" value="ECO:0007669"/>
    <property type="project" value="UniProtKB-KW"/>
</dbReference>
<evidence type="ECO:0000256" key="2">
    <source>
        <dbReference type="ARBA" id="ARBA00022747"/>
    </source>
</evidence>
<evidence type="ECO:0000259" key="4">
    <source>
        <dbReference type="Pfam" id="PF01420"/>
    </source>
</evidence>
<dbReference type="EMBL" id="JAKIKP010000011">
    <property type="protein sequence ID" value="MCL1143700.1"/>
    <property type="molecule type" value="Genomic_DNA"/>
</dbReference>
<dbReference type="EC" id="3.1.21.-" evidence="5"/>
<keyword evidence="3" id="KW-0238">DNA-binding</keyword>
<feature type="domain" description="Type I restriction modification DNA specificity" evidence="4">
    <location>
        <begin position="217"/>
        <end position="398"/>
    </location>
</feature>
<sequence length="469" mass="52943">MNQVIPEGWALAKLDELISYEGVISDGDWVESKDQDPEGNIRLIQLADIGDGEFLNKSNRFMNVASAQRLNCTFLKENDVLIARMPDPLGRACLFPKIEHEAVTVVDVCLIRLDDRAGIYPKVLMHWINSSVIRNIIALEATGTTRKRITRKKLSHFDFPLPPLAEQKVIADKLDELLAQVESTKARLDAIPAILKSFRQSVLAAAVSGKLTESRSEWRNEQLKNCFECIDGDRGPNYPKKDDYLHSGYSLFLSTKNVRQFGFDFSNTVFISKEKDSILRKGRLERGDIVITTRGTLGYVASYDETVPYDVVRINSGMLILRKKDAQFINDYFKILVASPYFQKLIEDQKTGSAQPQLPAKILKDFVLPIPEYEEQNEIVRRVEELFAFADKVEAQVNAAQTRVNNLTQSILAKAFRGELTADWRAANPELISGENSAQALLERIKAEREALAVKKKPTKKPRVKKVTA</sequence>
<evidence type="ECO:0000313" key="5">
    <source>
        <dbReference type="EMBL" id="MCL1143700.1"/>
    </source>
</evidence>
<feature type="domain" description="Type I restriction modification DNA specificity" evidence="4">
    <location>
        <begin position="6"/>
        <end position="191"/>
    </location>
</feature>
<name>A0A9X1ZPG6_9GAMM</name>
<organism evidence="5 6">
    <name type="scientific">Shewanella gaetbuli</name>
    <dbReference type="NCBI Taxonomy" id="220752"/>
    <lineage>
        <taxon>Bacteria</taxon>
        <taxon>Pseudomonadati</taxon>
        <taxon>Pseudomonadota</taxon>
        <taxon>Gammaproteobacteria</taxon>
        <taxon>Alteromonadales</taxon>
        <taxon>Shewanellaceae</taxon>
        <taxon>Shewanella</taxon>
    </lineage>
</organism>
<dbReference type="InterPro" id="IPR000055">
    <property type="entry name" value="Restrct_endonuc_typeI_TRD"/>
</dbReference>
<evidence type="ECO:0000256" key="1">
    <source>
        <dbReference type="ARBA" id="ARBA00010923"/>
    </source>
</evidence>
<dbReference type="RefSeq" id="WP_248996372.1">
    <property type="nucleotide sequence ID" value="NZ_JAKIKP010000011.1"/>
</dbReference>
<dbReference type="Gene3D" id="3.90.220.20">
    <property type="entry name" value="DNA methylase specificity domains"/>
    <property type="match status" value="2"/>
</dbReference>
<keyword evidence="2" id="KW-0680">Restriction system</keyword>
<accession>A0A9X1ZPG6</accession>
<dbReference type="InterPro" id="IPR051212">
    <property type="entry name" value="Type-I_RE_S_subunit"/>
</dbReference>
<dbReference type="PANTHER" id="PTHR43140">
    <property type="entry name" value="TYPE-1 RESTRICTION ENZYME ECOKI SPECIFICITY PROTEIN"/>
    <property type="match status" value="1"/>
</dbReference>
<keyword evidence="6" id="KW-1185">Reference proteome</keyword>
<dbReference type="AlphaFoldDB" id="A0A9X1ZPG6"/>
<comment type="caution">
    <text evidence="5">The sequence shown here is derived from an EMBL/GenBank/DDBJ whole genome shotgun (WGS) entry which is preliminary data.</text>
</comment>
<evidence type="ECO:0000313" key="6">
    <source>
        <dbReference type="Proteomes" id="UP001139333"/>
    </source>
</evidence>
<gene>
    <name evidence="5" type="ORF">L2672_13540</name>
</gene>
<dbReference type="InterPro" id="IPR044946">
    <property type="entry name" value="Restrct_endonuc_typeI_TRD_sf"/>
</dbReference>
<dbReference type="PANTHER" id="PTHR43140:SF1">
    <property type="entry name" value="TYPE I RESTRICTION ENZYME ECOKI SPECIFICITY SUBUNIT"/>
    <property type="match status" value="1"/>
</dbReference>
<dbReference type="Pfam" id="PF01420">
    <property type="entry name" value="Methylase_S"/>
    <property type="match status" value="2"/>
</dbReference>
<dbReference type="SUPFAM" id="SSF116734">
    <property type="entry name" value="DNA methylase specificity domain"/>
    <property type="match status" value="2"/>
</dbReference>
<protein>
    <submittedName>
        <fullName evidence="5">Restriction endonuclease subunit S</fullName>
        <ecNumber evidence="5">3.1.21.-</ecNumber>
    </submittedName>
</protein>